<dbReference type="UniPathway" id="UPA00053">
    <property type="reaction ID" value="UER00088"/>
</dbReference>
<dbReference type="EMBL" id="RZIJ01000001">
    <property type="protein sequence ID" value="RUQ75831.1"/>
    <property type="molecule type" value="Genomic_DNA"/>
</dbReference>
<keyword evidence="14" id="KW-1185">Reference proteome</keyword>
<dbReference type="InterPro" id="IPR031322">
    <property type="entry name" value="Shikimate/glucono_kinase"/>
</dbReference>
<evidence type="ECO:0000256" key="11">
    <source>
        <dbReference type="HAMAP-Rule" id="MF_00109"/>
    </source>
</evidence>
<feature type="binding site" evidence="11">
    <location>
        <position position="159"/>
    </location>
    <ligand>
        <name>substrate</name>
    </ligand>
</feature>
<comment type="caution">
    <text evidence="13">The sequence shown here is derived from an EMBL/GenBank/DDBJ whole genome shotgun (WGS) entry which is preliminary data.</text>
</comment>
<dbReference type="PANTHER" id="PTHR21087">
    <property type="entry name" value="SHIKIMATE KINASE"/>
    <property type="match status" value="1"/>
</dbReference>
<evidence type="ECO:0000256" key="3">
    <source>
        <dbReference type="ARBA" id="ARBA00012154"/>
    </source>
</evidence>
<dbReference type="CDD" id="cd00464">
    <property type="entry name" value="SK"/>
    <property type="match status" value="1"/>
</dbReference>
<comment type="cofactor">
    <cofactor evidence="11">
        <name>Mg(2+)</name>
        <dbReference type="ChEBI" id="CHEBI:18420"/>
    </cofactor>
    <text evidence="11">Binds 1 Mg(2+) ion per subunit.</text>
</comment>
<keyword evidence="4 11" id="KW-0028">Amino-acid biosynthesis</keyword>
<dbReference type="PRINTS" id="PR01100">
    <property type="entry name" value="SHIKIMTKNASE"/>
</dbReference>
<feature type="binding site" evidence="11">
    <location>
        <position position="175"/>
    </location>
    <ligand>
        <name>ATP</name>
        <dbReference type="ChEBI" id="CHEBI:30616"/>
    </ligand>
</feature>
<evidence type="ECO:0000313" key="14">
    <source>
        <dbReference type="Proteomes" id="UP000280346"/>
    </source>
</evidence>
<dbReference type="RefSeq" id="WP_126994172.1">
    <property type="nucleotide sequence ID" value="NZ_CP173190.1"/>
</dbReference>
<keyword evidence="11" id="KW-0479">Metal-binding</keyword>
<comment type="subunit">
    <text evidence="11">Monomer.</text>
</comment>
<keyword evidence="5 11" id="KW-0808">Transferase</keyword>
<dbReference type="Proteomes" id="UP000280346">
    <property type="component" value="Unassembled WGS sequence"/>
</dbReference>
<evidence type="ECO:0000256" key="7">
    <source>
        <dbReference type="ARBA" id="ARBA00022777"/>
    </source>
</evidence>
<dbReference type="NCBIfam" id="NF010552">
    <property type="entry name" value="PRK13946.1"/>
    <property type="match status" value="1"/>
</dbReference>
<feature type="binding site" evidence="11">
    <location>
        <position position="79"/>
    </location>
    <ligand>
        <name>substrate</name>
    </ligand>
</feature>
<dbReference type="AlphaFoldDB" id="A0A3S0XEB6"/>
<evidence type="ECO:0000256" key="1">
    <source>
        <dbReference type="ARBA" id="ARBA00004842"/>
    </source>
</evidence>
<dbReference type="GO" id="GO:0009423">
    <property type="term" value="P:chorismate biosynthetic process"/>
    <property type="evidence" value="ECO:0007669"/>
    <property type="project" value="UniProtKB-UniRule"/>
</dbReference>
<gene>
    <name evidence="11" type="primary">aroK</name>
    <name evidence="13" type="ORF">EJ913_01585</name>
</gene>
<keyword evidence="11" id="KW-0460">Magnesium</keyword>
<comment type="subcellular location">
    <subcellularLocation>
        <location evidence="11">Cytoplasm</location>
    </subcellularLocation>
</comment>
<dbReference type="GO" id="GO:0004765">
    <property type="term" value="F:shikimate kinase activity"/>
    <property type="evidence" value="ECO:0007669"/>
    <property type="project" value="UniProtKB-UniRule"/>
</dbReference>
<dbReference type="GO" id="GO:0005524">
    <property type="term" value="F:ATP binding"/>
    <property type="evidence" value="ECO:0007669"/>
    <property type="project" value="UniProtKB-UniRule"/>
</dbReference>
<feature type="binding site" evidence="11">
    <location>
        <position position="55"/>
    </location>
    <ligand>
        <name>substrate</name>
    </ligand>
</feature>
<evidence type="ECO:0000256" key="6">
    <source>
        <dbReference type="ARBA" id="ARBA00022741"/>
    </source>
</evidence>
<keyword evidence="11" id="KW-0963">Cytoplasm</keyword>
<feature type="binding site" evidence="11">
    <location>
        <position position="140"/>
    </location>
    <ligand>
        <name>ATP</name>
        <dbReference type="ChEBI" id="CHEBI:30616"/>
    </ligand>
</feature>
<name>A0A3S0XEB6_9PROT</name>
<feature type="binding site" evidence="11">
    <location>
        <begin position="33"/>
        <end position="38"/>
    </location>
    <ligand>
        <name>ATP</name>
        <dbReference type="ChEBI" id="CHEBI:30616"/>
    </ligand>
</feature>
<evidence type="ECO:0000256" key="5">
    <source>
        <dbReference type="ARBA" id="ARBA00022679"/>
    </source>
</evidence>
<dbReference type="Gene3D" id="3.40.50.300">
    <property type="entry name" value="P-loop containing nucleotide triphosphate hydrolases"/>
    <property type="match status" value="1"/>
</dbReference>
<comment type="similarity">
    <text evidence="2 11">Belongs to the shikimate kinase family.</text>
</comment>
<dbReference type="GO" id="GO:0009073">
    <property type="term" value="P:aromatic amino acid family biosynthetic process"/>
    <property type="evidence" value="ECO:0007669"/>
    <property type="project" value="UniProtKB-KW"/>
</dbReference>
<dbReference type="InterPro" id="IPR023000">
    <property type="entry name" value="Shikimate_kinase_CS"/>
</dbReference>
<evidence type="ECO:0000256" key="12">
    <source>
        <dbReference type="SAM" id="MobiDB-lite"/>
    </source>
</evidence>
<dbReference type="EC" id="2.7.1.71" evidence="3 11"/>
<dbReference type="SUPFAM" id="SSF52540">
    <property type="entry name" value="P-loop containing nucleoside triphosphate hydrolases"/>
    <property type="match status" value="1"/>
</dbReference>
<dbReference type="PROSITE" id="PS01128">
    <property type="entry name" value="SHIKIMATE_KINASE"/>
    <property type="match status" value="1"/>
</dbReference>
<feature type="binding site" evidence="11">
    <location>
        <position position="37"/>
    </location>
    <ligand>
        <name>Mg(2+)</name>
        <dbReference type="ChEBI" id="CHEBI:18420"/>
    </ligand>
</feature>
<dbReference type="InterPro" id="IPR000623">
    <property type="entry name" value="Shikimate_kinase/TSH1"/>
</dbReference>
<feature type="region of interest" description="Disordered" evidence="12">
    <location>
        <begin position="197"/>
        <end position="234"/>
    </location>
</feature>
<dbReference type="OrthoDB" id="9800332at2"/>
<evidence type="ECO:0000256" key="10">
    <source>
        <dbReference type="ARBA" id="ARBA00048567"/>
    </source>
</evidence>
<evidence type="ECO:0000256" key="4">
    <source>
        <dbReference type="ARBA" id="ARBA00022605"/>
    </source>
</evidence>
<evidence type="ECO:0000256" key="8">
    <source>
        <dbReference type="ARBA" id="ARBA00022840"/>
    </source>
</evidence>
<comment type="pathway">
    <text evidence="1 11">Metabolic intermediate biosynthesis; chorismate biosynthesis; chorismate from D-erythrose 4-phosphate and phosphoenolpyruvate: step 5/7.</text>
</comment>
<reference evidence="13 14" key="1">
    <citation type="submission" date="2018-12" db="EMBL/GenBank/DDBJ databases">
        <authorList>
            <person name="Yang Y."/>
        </authorList>
    </citation>
    <scope>NUCLEOTIDE SEQUENCE [LARGE SCALE GENOMIC DNA]</scope>
    <source>
        <strain evidence="13 14">GSF71</strain>
    </source>
</reference>
<accession>A0A3S0XEB6</accession>
<evidence type="ECO:0000256" key="9">
    <source>
        <dbReference type="ARBA" id="ARBA00023141"/>
    </source>
</evidence>
<feature type="compositionally biased region" description="Polar residues" evidence="12">
    <location>
        <begin position="216"/>
        <end position="228"/>
    </location>
</feature>
<comment type="function">
    <text evidence="11">Catalyzes the specific phosphorylation of the 3-hydroxyl group of shikimic acid using ATP as a cosubstrate.</text>
</comment>
<dbReference type="PANTHER" id="PTHR21087:SF16">
    <property type="entry name" value="SHIKIMATE KINASE 1, CHLOROPLASTIC"/>
    <property type="match status" value="1"/>
</dbReference>
<comment type="catalytic activity">
    <reaction evidence="10 11">
        <text>shikimate + ATP = 3-phosphoshikimate + ADP + H(+)</text>
        <dbReference type="Rhea" id="RHEA:13121"/>
        <dbReference type="ChEBI" id="CHEBI:15378"/>
        <dbReference type="ChEBI" id="CHEBI:30616"/>
        <dbReference type="ChEBI" id="CHEBI:36208"/>
        <dbReference type="ChEBI" id="CHEBI:145989"/>
        <dbReference type="ChEBI" id="CHEBI:456216"/>
        <dbReference type="EC" id="2.7.1.71"/>
    </reaction>
</comment>
<sequence length="234" mass="25595">MGLRKAMTAQLPDQAEIASPMLPRTVVLVGLMGAGKSAIGRRLATRLNLPFRDADTEIEAAAGCTIAEIFARDGEPVFRAVERKIIARLLTEEPPHILATGGGAFMDAETRATIHDHGLSVWLRAELDVLIARTARRTHRPLLNQGDPRDVLGRLMALRYPIYAEADLTVVSDERPPDTTVELVIDALEAHFGLRLPHRTPHHHAPQKAVPAKTIPTKTASQKTTPSKNAEKSR</sequence>
<feature type="binding site" evidence="11">
    <location>
        <position position="102"/>
    </location>
    <ligand>
        <name>substrate</name>
    </ligand>
</feature>
<keyword evidence="9 11" id="KW-0057">Aromatic amino acid biosynthesis</keyword>
<dbReference type="GO" id="GO:0005829">
    <property type="term" value="C:cytosol"/>
    <property type="evidence" value="ECO:0007669"/>
    <property type="project" value="TreeGrafter"/>
</dbReference>
<dbReference type="HAMAP" id="MF_00109">
    <property type="entry name" value="Shikimate_kinase"/>
    <property type="match status" value="1"/>
</dbReference>
<organism evidence="13 14">
    <name type="scientific">Azospirillum doebereinerae</name>
    <dbReference type="NCBI Taxonomy" id="92933"/>
    <lineage>
        <taxon>Bacteria</taxon>
        <taxon>Pseudomonadati</taxon>
        <taxon>Pseudomonadota</taxon>
        <taxon>Alphaproteobacteria</taxon>
        <taxon>Rhodospirillales</taxon>
        <taxon>Azospirillaceae</taxon>
        <taxon>Azospirillum</taxon>
    </lineage>
</organism>
<proteinExistence type="inferred from homology"/>
<evidence type="ECO:0000256" key="2">
    <source>
        <dbReference type="ARBA" id="ARBA00006997"/>
    </source>
</evidence>
<keyword evidence="8 11" id="KW-0067">ATP-binding</keyword>
<evidence type="ECO:0000313" key="13">
    <source>
        <dbReference type="EMBL" id="RUQ75831.1"/>
    </source>
</evidence>
<dbReference type="Pfam" id="PF01202">
    <property type="entry name" value="SKI"/>
    <property type="match status" value="1"/>
</dbReference>
<keyword evidence="7 11" id="KW-0418">Kinase</keyword>
<protein>
    <recommendedName>
        <fullName evidence="3 11">Shikimate kinase</fullName>
        <shortName evidence="11">SK</shortName>
        <ecNumber evidence="3 11">2.7.1.71</ecNumber>
    </recommendedName>
</protein>
<feature type="compositionally biased region" description="Basic residues" evidence="12">
    <location>
        <begin position="197"/>
        <end position="206"/>
    </location>
</feature>
<keyword evidence="6 11" id="KW-0547">Nucleotide-binding</keyword>
<dbReference type="GO" id="GO:0000287">
    <property type="term" value="F:magnesium ion binding"/>
    <property type="evidence" value="ECO:0007669"/>
    <property type="project" value="UniProtKB-UniRule"/>
</dbReference>
<dbReference type="InterPro" id="IPR027417">
    <property type="entry name" value="P-loop_NTPase"/>
</dbReference>
<dbReference type="GO" id="GO:0008652">
    <property type="term" value="P:amino acid biosynthetic process"/>
    <property type="evidence" value="ECO:0007669"/>
    <property type="project" value="UniProtKB-KW"/>
</dbReference>